<reference evidence="1 2" key="1">
    <citation type="submission" date="2019-07" db="EMBL/GenBank/DDBJ databases">
        <title>Whole genome shotgun sequence of Deinococcus cellulosilyticus NBRC 106333.</title>
        <authorList>
            <person name="Hosoyama A."/>
            <person name="Uohara A."/>
            <person name="Ohji S."/>
            <person name="Ichikawa N."/>
        </authorList>
    </citation>
    <scope>NUCLEOTIDE SEQUENCE [LARGE SCALE GENOMIC DNA]</scope>
    <source>
        <strain evidence="1 2">NBRC 106333</strain>
    </source>
</reference>
<dbReference type="Proteomes" id="UP000321306">
    <property type="component" value="Unassembled WGS sequence"/>
</dbReference>
<dbReference type="AlphaFoldDB" id="A0A511N733"/>
<dbReference type="RefSeq" id="WP_146887909.1">
    <property type="nucleotide sequence ID" value="NZ_BJXB01000023.1"/>
</dbReference>
<dbReference type="EMBL" id="BJXB01000023">
    <property type="protein sequence ID" value="GEM48654.1"/>
    <property type="molecule type" value="Genomic_DNA"/>
</dbReference>
<accession>A0A511N733</accession>
<evidence type="ECO:0000313" key="1">
    <source>
        <dbReference type="EMBL" id="GEM48654.1"/>
    </source>
</evidence>
<comment type="caution">
    <text evidence="1">The sequence shown here is derived from an EMBL/GenBank/DDBJ whole genome shotgun (WGS) entry which is preliminary data.</text>
</comment>
<sequence>MKNPTKFSLQHIHQAITQKDAEAQAAQQQAEVQRREDFFLSLIQELKQGFNPFGQHLPGLPQLQPQDYQLQYVMSDLHRDKIIVFQLDGVPIELRVSWNRHPPEIQGMYVYLDPRHSDKDWPTPIPFQVVKLNDLEHLARLAGEKGDRIVHPADIISYTRDDDQFYYTTRAHEDTLKIFISQLENTDLEGPDEETGEDRQDEAQALYQTLCNSTANGLPIPLLIAKDIYASRTCTASTAMEEAHQLLKAYAEYNRQQA</sequence>
<gene>
    <name evidence="1" type="ORF">DC3_42890</name>
</gene>
<evidence type="ECO:0000313" key="2">
    <source>
        <dbReference type="Proteomes" id="UP000321306"/>
    </source>
</evidence>
<keyword evidence="2" id="KW-1185">Reference proteome</keyword>
<name>A0A511N733_DEIC1</name>
<proteinExistence type="predicted"/>
<organism evidence="1 2">
    <name type="scientific">Deinococcus cellulosilyticus (strain DSM 18568 / NBRC 106333 / KACC 11606 / 5516J-15)</name>
    <dbReference type="NCBI Taxonomy" id="1223518"/>
    <lineage>
        <taxon>Bacteria</taxon>
        <taxon>Thermotogati</taxon>
        <taxon>Deinococcota</taxon>
        <taxon>Deinococci</taxon>
        <taxon>Deinococcales</taxon>
        <taxon>Deinococcaceae</taxon>
        <taxon>Deinococcus</taxon>
    </lineage>
</organism>
<protein>
    <submittedName>
        <fullName evidence="1">Uncharacterized protein</fullName>
    </submittedName>
</protein>